<evidence type="ECO:0000256" key="6">
    <source>
        <dbReference type="SAM" id="Phobius"/>
    </source>
</evidence>
<evidence type="ECO:0000256" key="4">
    <source>
        <dbReference type="ARBA" id="ARBA00022989"/>
    </source>
</evidence>
<feature type="transmembrane region" description="Helical" evidence="6">
    <location>
        <begin position="165"/>
        <end position="182"/>
    </location>
</feature>
<evidence type="ECO:0000256" key="1">
    <source>
        <dbReference type="ARBA" id="ARBA00004651"/>
    </source>
</evidence>
<keyword evidence="3 6" id="KW-0812">Transmembrane</keyword>
<dbReference type="Pfam" id="PF12679">
    <property type="entry name" value="ABC2_membrane_2"/>
    <property type="match status" value="1"/>
</dbReference>
<dbReference type="PANTHER" id="PTHR30294:SF29">
    <property type="entry name" value="MULTIDRUG ABC TRANSPORTER PERMEASE YBHS-RELATED"/>
    <property type="match status" value="1"/>
</dbReference>
<evidence type="ECO:0000313" key="7">
    <source>
        <dbReference type="EMBL" id="MCC4214443.1"/>
    </source>
</evidence>
<dbReference type="InterPro" id="IPR051449">
    <property type="entry name" value="ABC-2_transporter_component"/>
</dbReference>
<evidence type="ECO:0000256" key="3">
    <source>
        <dbReference type="ARBA" id="ARBA00022692"/>
    </source>
</evidence>
<dbReference type="EMBL" id="JAJGMW010000030">
    <property type="protein sequence ID" value="MCC4214443.1"/>
    <property type="molecule type" value="Genomic_DNA"/>
</dbReference>
<organism evidence="7 8">
    <name type="scientific">Leeuwenhoekiella parthenopeia</name>
    <dbReference type="NCBI Taxonomy" id="2890320"/>
    <lineage>
        <taxon>Bacteria</taxon>
        <taxon>Pseudomonadati</taxon>
        <taxon>Bacteroidota</taxon>
        <taxon>Flavobacteriia</taxon>
        <taxon>Flavobacteriales</taxon>
        <taxon>Flavobacteriaceae</taxon>
        <taxon>Leeuwenhoekiella</taxon>
    </lineage>
</organism>
<protein>
    <submittedName>
        <fullName evidence="7">Gliding motility-associated ABC transporter permease subunit GldF</fullName>
    </submittedName>
</protein>
<feature type="transmembrane region" description="Helical" evidence="6">
    <location>
        <begin position="95"/>
        <end position="121"/>
    </location>
</feature>
<reference evidence="7 8" key="1">
    <citation type="submission" date="2021-11" db="EMBL/GenBank/DDBJ databases">
        <title>Seasonal and diel survey of microbial diversity of the Tyrrhenian coast.</title>
        <authorList>
            <person name="Gattoni G."/>
            <person name="Corral P."/>
        </authorList>
    </citation>
    <scope>NUCLEOTIDE SEQUENCE [LARGE SCALE GENOMIC DNA]</scope>
    <source>
        <strain evidence="7 8">Mr9</strain>
    </source>
</reference>
<comment type="subcellular location">
    <subcellularLocation>
        <location evidence="1">Cell membrane</location>
        <topology evidence="1">Multi-pass membrane protein</topology>
    </subcellularLocation>
</comment>
<evidence type="ECO:0000256" key="5">
    <source>
        <dbReference type="ARBA" id="ARBA00023136"/>
    </source>
</evidence>
<evidence type="ECO:0000313" key="8">
    <source>
        <dbReference type="Proteomes" id="UP001197770"/>
    </source>
</evidence>
<feature type="transmembrane region" description="Helical" evidence="6">
    <location>
        <begin position="216"/>
        <end position="234"/>
    </location>
</feature>
<feature type="transmembrane region" description="Helical" evidence="6">
    <location>
        <begin position="56"/>
        <end position="74"/>
    </location>
</feature>
<evidence type="ECO:0000256" key="2">
    <source>
        <dbReference type="ARBA" id="ARBA00022475"/>
    </source>
</evidence>
<comment type="caution">
    <text evidence="7">The sequence shown here is derived from an EMBL/GenBank/DDBJ whole genome shotgun (WGS) entry which is preliminary data.</text>
</comment>
<dbReference type="PANTHER" id="PTHR30294">
    <property type="entry name" value="MEMBRANE COMPONENT OF ABC TRANSPORTER YHHJ-RELATED"/>
    <property type="match status" value="1"/>
</dbReference>
<name>A0ABS8GXD2_9FLAO</name>
<dbReference type="NCBIfam" id="TIGR03518">
    <property type="entry name" value="ABC_perm_GldF"/>
    <property type="match status" value="1"/>
</dbReference>
<gene>
    <name evidence="7" type="primary">gldF</name>
    <name evidence="7" type="ORF">LLW17_17095</name>
</gene>
<keyword evidence="8" id="KW-1185">Reference proteome</keyword>
<keyword evidence="2" id="KW-1003">Cell membrane</keyword>
<keyword evidence="5 6" id="KW-0472">Membrane</keyword>
<proteinExistence type="predicted"/>
<dbReference type="InterPro" id="IPR019860">
    <property type="entry name" value="Motility-assoc_ABC_perm_GldF"/>
</dbReference>
<sequence length="239" mass="26640">MFSILKKEFHSFFASPVGYLVIGLFLVLNGLFLWVFDSGFNIFDYGFADLTPFFQLTPWIFIFLIPAVTMRSFSDELRLGTLELLLARPISPLQLILGKFLGALTLIILALIPTLVYVYAIDQLGNPPGNFDSGILIGSYLGLLFLAASYTAIGIFASMLSENQIVAFLIAVFLCFLFYFGFDALSGFLNAETMSNFSLKTHFESISRGVIDSRDLVYFLVLSAVFIGLTYLKLQSKNN</sequence>
<dbReference type="Proteomes" id="UP001197770">
    <property type="component" value="Unassembled WGS sequence"/>
</dbReference>
<feature type="transmembrane region" description="Helical" evidence="6">
    <location>
        <begin position="12"/>
        <end position="36"/>
    </location>
</feature>
<feature type="transmembrane region" description="Helical" evidence="6">
    <location>
        <begin position="133"/>
        <end position="153"/>
    </location>
</feature>
<dbReference type="RefSeq" id="WP_228231504.1">
    <property type="nucleotide sequence ID" value="NZ_JAJGMW010000030.1"/>
</dbReference>
<accession>A0ABS8GXD2</accession>
<keyword evidence="4 6" id="KW-1133">Transmembrane helix</keyword>